<dbReference type="Proteomes" id="UP000051010">
    <property type="component" value="Unassembled WGS sequence"/>
</dbReference>
<dbReference type="InterPro" id="IPR013022">
    <property type="entry name" value="Xyl_isomerase-like_TIM-brl"/>
</dbReference>
<dbReference type="Pfam" id="PF01261">
    <property type="entry name" value="AP_endonuc_2"/>
    <property type="match status" value="1"/>
</dbReference>
<dbReference type="RefSeq" id="WP_054735838.1">
    <property type="nucleotide sequence ID" value="NZ_AZFZ01000054.1"/>
</dbReference>
<gene>
    <name evidence="2" type="ORF">FD47_GL002262</name>
</gene>
<feature type="domain" description="Xylose isomerase-like TIM barrel" evidence="1">
    <location>
        <begin position="27"/>
        <end position="265"/>
    </location>
</feature>
<reference evidence="2 3" key="1">
    <citation type="journal article" date="2015" name="Genome Announc.">
        <title>Expanding the biotechnology potential of lactobacilli through comparative genomics of 213 strains and associated genera.</title>
        <authorList>
            <person name="Sun Z."/>
            <person name="Harris H.M."/>
            <person name="McCann A."/>
            <person name="Guo C."/>
            <person name="Argimon S."/>
            <person name="Zhang W."/>
            <person name="Yang X."/>
            <person name="Jeffery I.B."/>
            <person name="Cooney J.C."/>
            <person name="Kagawa T.F."/>
            <person name="Liu W."/>
            <person name="Song Y."/>
            <person name="Salvetti E."/>
            <person name="Wrobel A."/>
            <person name="Rasinkangas P."/>
            <person name="Parkhill J."/>
            <person name="Rea M.C."/>
            <person name="O'Sullivan O."/>
            <person name="Ritari J."/>
            <person name="Douillard F.P."/>
            <person name="Paul Ross R."/>
            <person name="Yang R."/>
            <person name="Briner A.E."/>
            <person name="Felis G.E."/>
            <person name="de Vos W.M."/>
            <person name="Barrangou R."/>
            <person name="Klaenhammer T.R."/>
            <person name="Caufield P.W."/>
            <person name="Cui Y."/>
            <person name="Zhang H."/>
            <person name="O'Toole P.W."/>
        </authorList>
    </citation>
    <scope>NUCLEOTIDE SEQUENCE [LARGE SCALE GENOMIC DNA]</scope>
    <source>
        <strain evidence="2 3">DSM 18390</strain>
    </source>
</reference>
<organism evidence="2 3">
    <name type="scientific">Lentilactobacillus parafarraginis DSM 18390 = JCM 14109</name>
    <dbReference type="NCBI Taxonomy" id="1423786"/>
    <lineage>
        <taxon>Bacteria</taxon>
        <taxon>Bacillati</taxon>
        <taxon>Bacillota</taxon>
        <taxon>Bacilli</taxon>
        <taxon>Lactobacillales</taxon>
        <taxon>Lactobacillaceae</taxon>
        <taxon>Lentilactobacillus</taxon>
    </lineage>
</organism>
<dbReference type="SUPFAM" id="SSF51658">
    <property type="entry name" value="Xylose isomerase-like"/>
    <property type="match status" value="1"/>
</dbReference>
<dbReference type="PATRIC" id="fig|1423786.4.peg.2376"/>
<accession>A0A0R1YHJ2</accession>
<protein>
    <recommendedName>
        <fullName evidence="1">Xylose isomerase-like TIM barrel domain-containing protein</fullName>
    </recommendedName>
</protein>
<evidence type="ECO:0000313" key="2">
    <source>
        <dbReference type="EMBL" id="KRM41741.1"/>
    </source>
</evidence>
<evidence type="ECO:0000313" key="3">
    <source>
        <dbReference type="Proteomes" id="UP000051010"/>
    </source>
</evidence>
<dbReference type="InterPro" id="IPR036237">
    <property type="entry name" value="Xyl_isomerase-like_sf"/>
</dbReference>
<dbReference type="AlphaFoldDB" id="A0A0R1YHJ2"/>
<proteinExistence type="predicted"/>
<dbReference type="Gene3D" id="3.20.20.150">
    <property type="entry name" value="Divalent-metal-dependent TIM barrel enzymes"/>
    <property type="match status" value="1"/>
</dbReference>
<dbReference type="EMBL" id="AZFZ01000054">
    <property type="protein sequence ID" value="KRM41741.1"/>
    <property type="molecule type" value="Genomic_DNA"/>
</dbReference>
<comment type="caution">
    <text evidence="2">The sequence shown here is derived from an EMBL/GenBank/DDBJ whole genome shotgun (WGS) entry which is preliminary data.</text>
</comment>
<evidence type="ECO:0000259" key="1">
    <source>
        <dbReference type="Pfam" id="PF01261"/>
    </source>
</evidence>
<name>A0A0R1YHJ2_9LACO</name>
<sequence length="272" mass="30972">MFPYLGLKASTDQRQIDERLQYHPQVFEFFTTADDVTPAGLAHLRKMIQYVQATGIEKIVIHHPMKFGATHNEVSVNPENHPEQYAFMMQSSQDLIDLAISTDTQLLIHGAYNSPVTAILADYPSIAAARDAVFKRLDHFRDLGGDHVMFENSISPLFNYGDEAIEDRIIDHRYRLCFDTSHAFIVLHGDNTGLQRSMAQLKSQVVHYHFVDSMGQFHDSLQLGTGAIDWAPLKSLCNQAASNIFEINLKNQFDSREIRASYQYLKQSWHLG</sequence>